<feature type="domain" description="Aminotransferase class I/classII large" evidence="6">
    <location>
        <begin position="62"/>
        <end position="388"/>
    </location>
</feature>
<dbReference type="InterPro" id="IPR027619">
    <property type="entry name" value="C-S_lyase_PatB-like"/>
</dbReference>
<protein>
    <recommendedName>
        <fullName evidence="2">cysteine-S-conjugate beta-lyase</fullName>
        <ecNumber evidence="2">4.4.1.13</ecNumber>
    </recommendedName>
</protein>
<evidence type="ECO:0000256" key="3">
    <source>
        <dbReference type="ARBA" id="ARBA00022898"/>
    </source>
</evidence>
<dbReference type="InterPro" id="IPR004839">
    <property type="entry name" value="Aminotransferase_I/II_large"/>
</dbReference>
<keyword evidence="3" id="KW-0663">Pyridoxal phosphate</keyword>
<dbReference type="InterPro" id="IPR051798">
    <property type="entry name" value="Class-II_PLP-Dep_Aminotrans"/>
</dbReference>
<organism evidence="7 8">
    <name type="scientific">Paenibacillus segetis</name>
    <dbReference type="NCBI Taxonomy" id="1325360"/>
    <lineage>
        <taxon>Bacteria</taxon>
        <taxon>Bacillati</taxon>
        <taxon>Bacillota</taxon>
        <taxon>Bacilli</taxon>
        <taxon>Bacillales</taxon>
        <taxon>Paenibacillaceae</taxon>
        <taxon>Paenibacillus</taxon>
    </lineage>
</organism>
<evidence type="ECO:0000256" key="2">
    <source>
        <dbReference type="ARBA" id="ARBA00012224"/>
    </source>
</evidence>
<dbReference type="InterPro" id="IPR015422">
    <property type="entry name" value="PyrdxlP-dep_Trfase_small"/>
</dbReference>
<dbReference type="Gene3D" id="3.90.1150.10">
    <property type="entry name" value="Aspartate Aminotransferase, domain 1"/>
    <property type="match status" value="1"/>
</dbReference>
<evidence type="ECO:0000259" key="6">
    <source>
        <dbReference type="Pfam" id="PF00155"/>
    </source>
</evidence>
<dbReference type="Pfam" id="PF00155">
    <property type="entry name" value="Aminotran_1_2"/>
    <property type="match status" value="1"/>
</dbReference>
<dbReference type="InterPro" id="IPR015421">
    <property type="entry name" value="PyrdxlP-dep_Trfase_major"/>
</dbReference>
<evidence type="ECO:0000256" key="1">
    <source>
        <dbReference type="ARBA" id="ARBA00001933"/>
    </source>
</evidence>
<keyword evidence="8" id="KW-1185">Reference proteome</keyword>
<comment type="similarity">
    <text evidence="5">Belongs to the class-II pyridoxal-phosphate-dependent aminotransferase family. MalY/PatB cystathionine beta-lyase subfamily.</text>
</comment>
<reference evidence="8" key="1">
    <citation type="journal article" date="2019" name="Int. J. Syst. Evol. Microbiol.">
        <title>The Global Catalogue of Microorganisms (GCM) 10K type strain sequencing project: providing services to taxonomists for standard genome sequencing and annotation.</title>
        <authorList>
            <consortium name="The Broad Institute Genomics Platform"/>
            <consortium name="The Broad Institute Genome Sequencing Center for Infectious Disease"/>
            <person name="Wu L."/>
            <person name="Ma J."/>
        </authorList>
    </citation>
    <scope>NUCLEOTIDE SEQUENCE [LARGE SCALE GENOMIC DNA]</scope>
    <source>
        <strain evidence="8">CGMCC 1.12769</strain>
    </source>
</reference>
<comment type="caution">
    <text evidence="7">The sequence shown here is derived from an EMBL/GenBank/DDBJ whole genome shotgun (WGS) entry which is preliminary data.</text>
</comment>
<accession>A0ABQ1YNB1</accession>
<dbReference type="Proteomes" id="UP000659344">
    <property type="component" value="Unassembled WGS sequence"/>
</dbReference>
<dbReference type="SUPFAM" id="SSF53383">
    <property type="entry name" value="PLP-dependent transferases"/>
    <property type="match status" value="1"/>
</dbReference>
<evidence type="ECO:0000256" key="4">
    <source>
        <dbReference type="ARBA" id="ARBA00023239"/>
    </source>
</evidence>
<evidence type="ECO:0000313" key="8">
    <source>
        <dbReference type="Proteomes" id="UP000659344"/>
    </source>
</evidence>
<dbReference type="InterPro" id="IPR015424">
    <property type="entry name" value="PyrdxlP-dep_Trfase"/>
</dbReference>
<dbReference type="EC" id="4.4.1.13" evidence="2"/>
<sequence>MKYDFDKIVARENTNSLKWDRTVLTNRLGFDAEGILPLWVADMDFRAPQPVIDALLKRVEHGIFGYSSPLDEYYDALIWWQKSRHDWDIKKEWVTMMPGIVPAFNFFIRALTDEGDRIIIQPPVYPPFRSTIETNNRIVANNPLKLVDGKYVMDYVQLEQLAKDPRTKMLILCSPHNPMGIVWSSEELRKLGEICNANNVIVIADEIHNDLILPGNSHVTYALLGEEFANNSIICTAPSKTFNLAGLQISNIIIPNQSLKEKVDTELKKSSIMEPNAFGIVATTAAYTEEGADWLNQLLEYLDSNAEFIQTFVAENMPNVKYNKPQGTYLAWLDFRDTAIAEELETKISQEAKVLLNSGAMFGLEGKGHMRVNFACPRSILAEALERIAKLLG</sequence>
<dbReference type="NCBIfam" id="TIGR04350">
    <property type="entry name" value="C_S_lyase_PatB"/>
    <property type="match status" value="1"/>
</dbReference>
<proteinExistence type="inferred from homology"/>
<keyword evidence="4" id="KW-0456">Lyase</keyword>
<dbReference type="CDD" id="cd00609">
    <property type="entry name" value="AAT_like"/>
    <property type="match status" value="1"/>
</dbReference>
<dbReference type="RefSeq" id="WP_188541057.1">
    <property type="nucleotide sequence ID" value="NZ_BMFT01000002.1"/>
</dbReference>
<dbReference type="PANTHER" id="PTHR43525:SF1">
    <property type="entry name" value="PROTEIN MALY"/>
    <property type="match status" value="1"/>
</dbReference>
<evidence type="ECO:0000256" key="5">
    <source>
        <dbReference type="ARBA" id="ARBA00037974"/>
    </source>
</evidence>
<dbReference type="Gene3D" id="3.40.640.10">
    <property type="entry name" value="Type I PLP-dependent aspartate aminotransferase-like (Major domain)"/>
    <property type="match status" value="1"/>
</dbReference>
<gene>
    <name evidence="7" type="primary">PatB</name>
    <name evidence="7" type="ORF">GCM10008013_34060</name>
</gene>
<dbReference type="PANTHER" id="PTHR43525">
    <property type="entry name" value="PROTEIN MALY"/>
    <property type="match status" value="1"/>
</dbReference>
<comment type="cofactor">
    <cofactor evidence="1">
        <name>pyridoxal 5'-phosphate</name>
        <dbReference type="ChEBI" id="CHEBI:597326"/>
    </cofactor>
</comment>
<name>A0ABQ1YNB1_9BACL</name>
<dbReference type="EMBL" id="BMFT01000002">
    <property type="protein sequence ID" value="GGH30766.1"/>
    <property type="molecule type" value="Genomic_DNA"/>
</dbReference>
<evidence type="ECO:0000313" key="7">
    <source>
        <dbReference type="EMBL" id="GGH30766.1"/>
    </source>
</evidence>